<keyword evidence="3 8" id="KW-0547">Nucleotide-binding</keyword>
<dbReference type="InterPro" id="IPR003594">
    <property type="entry name" value="HATPase_dom"/>
</dbReference>
<comment type="catalytic activity">
    <reaction evidence="7">
        <text>L-seryl-[pyruvate dehydrogenase E1 alpha subunit] + ATP = O-phospho-L-seryl-[pyruvate dehydrogenase E1 alpha subunit] + ADP + H(+)</text>
        <dbReference type="Rhea" id="RHEA:23052"/>
        <dbReference type="Rhea" id="RHEA-COMP:13689"/>
        <dbReference type="Rhea" id="RHEA-COMP:13690"/>
        <dbReference type="ChEBI" id="CHEBI:15378"/>
        <dbReference type="ChEBI" id="CHEBI:29999"/>
        <dbReference type="ChEBI" id="CHEBI:30616"/>
        <dbReference type="ChEBI" id="CHEBI:83421"/>
        <dbReference type="ChEBI" id="CHEBI:456216"/>
        <dbReference type="EC" id="2.7.11.2"/>
    </reaction>
</comment>
<dbReference type="Pfam" id="PF10436">
    <property type="entry name" value="BCDHK_Adom3"/>
    <property type="match status" value="1"/>
</dbReference>
<dbReference type="EMBL" id="CAXAMM010021591">
    <property type="protein sequence ID" value="CAK9050202.1"/>
    <property type="molecule type" value="Genomic_DNA"/>
</dbReference>
<feature type="domain" description="Histidine kinase/HSP90-like ATPase" evidence="9">
    <location>
        <begin position="290"/>
        <end position="420"/>
    </location>
</feature>
<evidence type="ECO:0000256" key="6">
    <source>
        <dbReference type="ARBA" id="ARBA00023128"/>
    </source>
</evidence>
<dbReference type="SUPFAM" id="SSF69012">
    <property type="entry name" value="alpha-ketoacid dehydrogenase kinase, N-terminal domain"/>
    <property type="match status" value="1"/>
</dbReference>
<dbReference type="InterPro" id="IPR018955">
    <property type="entry name" value="BCDHK/PDK_N"/>
</dbReference>
<reference evidence="10 11" key="1">
    <citation type="submission" date="2024-02" db="EMBL/GenBank/DDBJ databases">
        <authorList>
            <person name="Chen Y."/>
            <person name="Shah S."/>
            <person name="Dougan E. K."/>
            <person name="Thang M."/>
            <person name="Chan C."/>
        </authorList>
    </citation>
    <scope>NUCLEOTIDE SEQUENCE [LARGE SCALE GENOMIC DNA]</scope>
</reference>
<evidence type="ECO:0000256" key="4">
    <source>
        <dbReference type="ARBA" id="ARBA00022777"/>
    </source>
</evidence>
<dbReference type="EC" id="2.7.11.-" evidence="8"/>
<accession>A0ABP0MFE2</accession>
<dbReference type="PANTHER" id="PTHR11947:SF3">
    <property type="entry name" value="[PYRUVATE DEHYDROGENASE (ACETYL-TRANSFERRING)] KINASE, MITOCHONDRIAL"/>
    <property type="match status" value="1"/>
</dbReference>
<comment type="caution">
    <text evidence="10">The sequence shown here is derived from an EMBL/GenBank/DDBJ whole genome shotgun (WGS) entry which is preliminary data.</text>
</comment>
<evidence type="ECO:0000256" key="1">
    <source>
        <dbReference type="ARBA" id="ARBA00006155"/>
    </source>
</evidence>
<dbReference type="Gene3D" id="1.20.140.20">
    <property type="entry name" value="Alpha-ketoacid/pyruvate dehydrogenase kinase, N-terminal domain"/>
    <property type="match status" value="1"/>
</dbReference>
<dbReference type="InterPro" id="IPR036890">
    <property type="entry name" value="HATPase_C_sf"/>
</dbReference>
<evidence type="ECO:0000256" key="2">
    <source>
        <dbReference type="ARBA" id="ARBA00022679"/>
    </source>
</evidence>
<dbReference type="Proteomes" id="UP001642464">
    <property type="component" value="Unassembled WGS sequence"/>
</dbReference>
<evidence type="ECO:0000256" key="7">
    <source>
        <dbReference type="ARBA" id="ARBA00048201"/>
    </source>
</evidence>
<dbReference type="Pfam" id="PF02518">
    <property type="entry name" value="HATPase_c"/>
    <property type="match status" value="1"/>
</dbReference>
<evidence type="ECO:0000259" key="9">
    <source>
        <dbReference type="SMART" id="SM00387"/>
    </source>
</evidence>
<evidence type="ECO:0000256" key="3">
    <source>
        <dbReference type="ARBA" id="ARBA00022741"/>
    </source>
</evidence>
<evidence type="ECO:0000256" key="8">
    <source>
        <dbReference type="RuleBase" id="RU366032"/>
    </source>
</evidence>
<gene>
    <name evidence="10" type="ORF">SCF082_LOCUS27726</name>
</gene>
<keyword evidence="4 8" id="KW-0418">Kinase</keyword>
<keyword evidence="2 8" id="KW-0808">Transferase</keyword>
<dbReference type="GO" id="GO:0016301">
    <property type="term" value="F:kinase activity"/>
    <property type="evidence" value="ECO:0007669"/>
    <property type="project" value="UniProtKB-KW"/>
</dbReference>
<keyword evidence="6 8" id="KW-0496">Mitochondrion</keyword>
<dbReference type="InterPro" id="IPR039028">
    <property type="entry name" value="BCKD/PDK"/>
</dbReference>
<dbReference type="PANTHER" id="PTHR11947">
    <property type="entry name" value="PYRUVATE DEHYDROGENASE KINASE"/>
    <property type="match status" value="1"/>
</dbReference>
<dbReference type="InterPro" id="IPR036784">
    <property type="entry name" value="AK/P_DHK_N_sf"/>
</dbReference>
<comment type="subcellular location">
    <subcellularLocation>
        <location evidence="8">Mitochondrion matrix</location>
    </subcellularLocation>
</comment>
<organism evidence="10 11">
    <name type="scientific">Durusdinium trenchii</name>
    <dbReference type="NCBI Taxonomy" id="1381693"/>
    <lineage>
        <taxon>Eukaryota</taxon>
        <taxon>Sar</taxon>
        <taxon>Alveolata</taxon>
        <taxon>Dinophyceae</taxon>
        <taxon>Suessiales</taxon>
        <taxon>Symbiodiniaceae</taxon>
        <taxon>Durusdinium</taxon>
    </lineage>
</organism>
<dbReference type="SUPFAM" id="SSF55874">
    <property type="entry name" value="ATPase domain of HSP90 chaperone/DNA topoisomerase II/histidine kinase"/>
    <property type="match status" value="1"/>
</dbReference>
<dbReference type="Gene3D" id="3.30.565.10">
    <property type="entry name" value="Histidine kinase-like ATPase, C-terminal domain"/>
    <property type="match status" value="1"/>
</dbReference>
<evidence type="ECO:0000313" key="11">
    <source>
        <dbReference type="Proteomes" id="UP001642464"/>
    </source>
</evidence>
<keyword evidence="5 8" id="KW-0067">ATP-binding</keyword>
<sequence length="432" mass="49064">MALTCKRAMSRLKQDALKCFATSRRLQAPLIQVERVDPSTSVAKALKRKYGPSSWDGQVPWERGSMIVPQVAESDVEEFIQQELDSFAPMQPRPLSMQEVLDMLDPQRIAKFLHVEVPIRIAERIRWIREIENWQDIPELVEIEDAHVHVFRDFRLVQRKPTLDAFTAVVERAMQKQQPVRLKVALAMHRLHTQRGDDFTSEFIDPWLDNFLLNCIGTEMLMSQYLACVIMESDTKPQKLAGIVDPDCDIAQICRETAMHVQEITEEHTGRTPKIEVKEFHDKAVPRFSYIPGFLRFIMTEVLKNSCRATAEVAKSDREVQKRPIEVIVCADDHEVAIRVCDRARGIPFGVGQKVWSYLYTTAGKGKSSKGYADTATSLAGYGIGLPLSRLYARYFGGTLKLVSLPGYGTSVDLFLRRVNANQVEIVPDNDA</sequence>
<protein>
    <recommendedName>
        <fullName evidence="8">Protein-serine/threonine kinase</fullName>
        <ecNumber evidence="8">2.7.11.-</ecNumber>
    </recommendedName>
</protein>
<dbReference type="SMART" id="SM00387">
    <property type="entry name" value="HATPase_c"/>
    <property type="match status" value="1"/>
</dbReference>
<comment type="similarity">
    <text evidence="1 8">Belongs to the PDK/BCKDK protein kinase family.</text>
</comment>
<evidence type="ECO:0000256" key="5">
    <source>
        <dbReference type="ARBA" id="ARBA00022840"/>
    </source>
</evidence>
<keyword evidence="11" id="KW-1185">Reference proteome</keyword>
<proteinExistence type="inferred from homology"/>
<name>A0ABP0MFE2_9DINO</name>
<evidence type="ECO:0000313" key="10">
    <source>
        <dbReference type="EMBL" id="CAK9050202.1"/>
    </source>
</evidence>